<dbReference type="Pfam" id="PF13518">
    <property type="entry name" value="HTH_28"/>
    <property type="match status" value="2"/>
</dbReference>
<dbReference type="InterPro" id="IPR012337">
    <property type="entry name" value="RNaseH-like_sf"/>
</dbReference>
<evidence type="ECO:0000259" key="2">
    <source>
        <dbReference type="PROSITE" id="PS50994"/>
    </source>
</evidence>
<organism evidence="3 5">
    <name type="scientific">Oceanobacillus zhaokaii</name>
    <dbReference type="NCBI Taxonomy" id="2052660"/>
    <lineage>
        <taxon>Bacteria</taxon>
        <taxon>Bacillati</taxon>
        <taxon>Bacillota</taxon>
        <taxon>Bacilli</taxon>
        <taxon>Bacillales</taxon>
        <taxon>Bacillaceae</taxon>
        <taxon>Oceanobacillus</taxon>
    </lineage>
</organism>
<evidence type="ECO:0000313" key="3">
    <source>
        <dbReference type="EMBL" id="AXI08488.1"/>
    </source>
</evidence>
<dbReference type="PANTHER" id="PTHR46889">
    <property type="entry name" value="TRANSPOSASE INSF FOR INSERTION SEQUENCE IS3B-RELATED"/>
    <property type="match status" value="1"/>
</dbReference>
<dbReference type="Gene3D" id="3.30.420.10">
    <property type="entry name" value="Ribonuclease H-like superfamily/Ribonuclease H"/>
    <property type="match status" value="1"/>
</dbReference>
<dbReference type="NCBIfam" id="NF033516">
    <property type="entry name" value="transpos_IS3"/>
    <property type="match status" value="1"/>
</dbReference>
<dbReference type="InterPro" id="IPR025948">
    <property type="entry name" value="HTH-like_dom"/>
</dbReference>
<dbReference type="InterPro" id="IPR001584">
    <property type="entry name" value="Integrase_cat-core"/>
</dbReference>
<accession>A0A345PEQ8</accession>
<dbReference type="EMBL" id="CP024848">
    <property type="protein sequence ID" value="AXI09680.1"/>
    <property type="molecule type" value="Genomic_DNA"/>
</dbReference>
<dbReference type="Proteomes" id="UP000253908">
    <property type="component" value="Chromosome"/>
</dbReference>
<reference evidence="3" key="1">
    <citation type="submission" date="2017-11" db="EMBL/GenBank/DDBJ databases">
        <authorList>
            <person name="Han C.G."/>
        </authorList>
    </citation>
    <scope>NUCLEOTIDE SEQUENCE [LARGE SCALE GENOMIC DNA]</scope>
    <source>
        <strain evidence="3">160</strain>
    </source>
</reference>
<evidence type="ECO:0000256" key="1">
    <source>
        <dbReference type="ARBA" id="ARBA00002286"/>
    </source>
</evidence>
<dbReference type="Pfam" id="PF13333">
    <property type="entry name" value="rve_2"/>
    <property type="match status" value="1"/>
</dbReference>
<dbReference type="GO" id="GO:0015074">
    <property type="term" value="P:DNA integration"/>
    <property type="evidence" value="ECO:0007669"/>
    <property type="project" value="InterPro"/>
</dbReference>
<dbReference type="Pfam" id="PF00665">
    <property type="entry name" value="rve"/>
    <property type="match status" value="1"/>
</dbReference>
<dbReference type="InterPro" id="IPR050900">
    <property type="entry name" value="Transposase_IS3/IS150/IS904"/>
</dbReference>
<evidence type="ECO:0000313" key="4">
    <source>
        <dbReference type="EMBL" id="AXI09680.1"/>
    </source>
</evidence>
<dbReference type="PANTHER" id="PTHR46889:SF4">
    <property type="entry name" value="TRANSPOSASE INSO FOR INSERTION SEQUENCE ELEMENT IS911B-RELATED"/>
    <property type="match status" value="1"/>
</dbReference>
<dbReference type="SUPFAM" id="SSF48295">
    <property type="entry name" value="TrpR-like"/>
    <property type="match status" value="2"/>
</dbReference>
<dbReference type="KEGG" id="ocn:CUC15_05950"/>
<feature type="domain" description="Integrase catalytic" evidence="2">
    <location>
        <begin position="361"/>
        <end position="524"/>
    </location>
</feature>
<comment type="function">
    <text evidence="1">Involved in the transposition of the insertion sequence.</text>
</comment>
<dbReference type="PROSITE" id="PS50994">
    <property type="entry name" value="INTEGRASE"/>
    <property type="match status" value="1"/>
</dbReference>
<keyword evidence="5" id="KW-1185">Reference proteome</keyword>
<dbReference type="EMBL" id="CP024848">
    <property type="protein sequence ID" value="AXI08488.1"/>
    <property type="molecule type" value="Genomic_DNA"/>
</dbReference>
<dbReference type="SUPFAM" id="SSF53098">
    <property type="entry name" value="Ribonuclease H-like"/>
    <property type="match status" value="1"/>
</dbReference>
<dbReference type="AlphaFoldDB" id="A0A345PEQ8"/>
<dbReference type="InterPro" id="IPR036397">
    <property type="entry name" value="RNaseH_sf"/>
</dbReference>
<proteinExistence type="predicted"/>
<dbReference type="Pfam" id="PF13276">
    <property type="entry name" value="HTH_21"/>
    <property type="match status" value="1"/>
</dbReference>
<dbReference type="KEGG" id="ocn:CUC15_12435"/>
<dbReference type="OrthoDB" id="9781005at2"/>
<sequence>MSKRSHSSEVKYEVIMAYKNGDYTIGELCSKYRIYSSTLYNWMEKYEKEGVRGLEESKTWRKYSKELKEAAVRDYISGEYSLREIVRKYSISGVAVLENWITKYNSHRELKDTEKGRTRSMTKGRKTTWQERIEIVQDALSNDKDYQQTAGTHKVSYQQVYQWVRKYEADGWDALKDRRGRSKSEEELTTEEKMKLEMRRMEKENERLRAENAFPKKVRGDRKEANINQVRFKDKYIAIQELHIEGNLPISLLCEIAGIARSAYYKWLNRTPSKQELLNQEIIKEMITLHEKVEGIYGYRRMKTNVNRIFKEKLQQKLNHKRIYRLMKIAGLQSVIRKKKNRYKQSLPKHVAENILNRNFKAEKPNEKWVTDVTEFKYGASKKAYLSAIRDLYDGSIVSYVFGHRNNNQLVFKTLDLATATLNDEEHPLIHSDRGFQYTSHGFKRRIDQAEMTHSMSRVGKCIDNGPMESFWGTLKCEKYYLHKYGTFEELSKAINEYIHFYNHTRYQEKLNDHSPLEYRAMAA</sequence>
<dbReference type="InterPro" id="IPR055247">
    <property type="entry name" value="InsJ-like_HTH"/>
</dbReference>
<dbReference type="InterPro" id="IPR010921">
    <property type="entry name" value="Trp_repressor/repl_initiator"/>
</dbReference>
<dbReference type="RefSeq" id="WP_114915783.1">
    <property type="nucleotide sequence ID" value="NZ_CP024848.1"/>
</dbReference>
<protein>
    <submittedName>
        <fullName evidence="3">IS3 family transposase</fullName>
    </submittedName>
</protein>
<gene>
    <name evidence="3" type="ORF">CUC15_05950</name>
    <name evidence="4" type="ORF">CUC15_12435</name>
</gene>
<dbReference type="InterPro" id="IPR036388">
    <property type="entry name" value="WH-like_DNA-bd_sf"/>
</dbReference>
<reference evidence="5" key="2">
    <citation type="submission" date="2017-11" db="EMBL/GenBank/DDBJ databases">
        <authorList>
            <person name="Zhu W."/>
        </authorList>
    </citation>
    <scope>NUCLEOTIDE SEQUENCE [LARGE SCALE GENOMIC DNA]</scope>
    <source>
        <strain evidence="5">160</strain>
    </source>
</reference>
<dbReference type="Gene3D" id="1.10.10.10">
    <property type="entry name" value="Winged helix-like DNA-binding domain superfamily/Winged helix DNA-binding domain"/>
    <property type="match status" value="3"/>
</dbReference>
<dbReference type="GO" id="GO:0043565">
    <property type="term" value="F:sequence-specific DNA binding"/>
    <property type="evidence" value="ECO:0007669"/>
    <property type="project" value="InterPro"/>
</dbReference>
<evidence type="ECO:0000313" key="5">
    <source>
        <dbReference type="Proteomes" id="UP000253908"/>
    </source>
</evidence>
<dbReference type="InterPro" id="IPR048020">
    <property type="entry name" value="Transpos_IS3"/>
</dbReference>
<name>A0A345PEQ8_9BACI</name>